<evidence type="ECO:0000256" key="1">
    <source>
        <dbReference type="ARBA" id="ARBA00022499"/>
    </source>
</evidence>
<dbReference type="GO" id="GO:0003729">
    <property type="term" value="F:mRNA binding"/>
    <property type="evidence" value="ECO:0007669"/>
    <property type="project" value="UniProtKB-ARBA"/>
</dbReference>
<dbReference type="Pfam" id="PF00240">
    <property type="entry name" value="ubiquitin"/>
    <property type="match status" value="1"/>
</dbReference>
<accession>I0YTN6</accession>
<protein>
    <submittedName>
        <fullName evidence="3">Ubiquitin-domain-containing protein</fullName>
    </submittedName>
</protein>
<dbReference type="GeneID" id="17039739"/>
<dbReference type="InterPro" id="IPR044861">
    <property type="entry name" value="IPNS-like_FE2OG_OXY"/>
</dbReference>
<dbReference type="Pfam" id="PF03171">
    <property type="entry name" value="2OG-FeII_Oxy"/>
    <property type="match status" value="1"/>
</dbReference>
<dbReference type="SUPFAM" id="SSF54236">
    <property type="entry name" value="Ubiquitin-like"/>
    <property type="match status" value="1"/>
</dbReference>
<comment type="caution">
    <text evidence="3">The sequence shown here is derived from an EMBL/GenBank/DDBJ whole genome shotgun (WGS) entry which is preliminary data.</text>
</comment>
<sequence>MDSIARTCLGALANAARLRNAFVPLLDDLPITDRAASVLELIHYNPQRGTDTSDIQWGCEAHEDRGLLTVIYSPLSRGLEVQSSWGDWQSCVLQSRHVLLIAGHTLEHASSGHYIAAQHRVDGARVTHGRDSIVYKLRARTDAEIDTKAAILAAGLPYRPARYPQPGPRLRFLLYVITLTGTLIRADLNAGAQAATVLDLKERVQDKSGIPVDQQRLLYAGIELEDDRLFSEYDIRHEYKIHLVLRLRGD</sequence>
<name>I0YTN6_COCSC</name>
<dbReference type="SUPFAM" id="SSF51197">
    <property type="entry name" value="Clavaminate synthase-like"/>
    <property type="match status" value="1"/>
</dbReference>
<dbReference type="PROSITE" id="PS50053">
    <property type="entry name" value="UBIQUITIN_2"/>
    <property type="match status" value="1"/>
</dbReference>
<dbReference type="STRING" id="574566.I0YTN6"/>
<dbReference type="EMBL" id="AGSI01000011">
    <property type="protein sequence ID" value="EIE21755.1"/>
    <property type="molecule type" value="Genomic_DNA"/>
</dbReference>
<dbReference type="InterPro" id="IPR019954">
    <property type="entry name" value="Ubiquitin_CS"/>
</dbReference>
<feature type="domain" description="Ubiquitin-like" evidence="2">
    <location>
        <begin position="196"/>
        <end position="250"/>
    </location>
</feature>
<dbReference type="PROSITE" id="PS00299">
    <property type="entry name" value="UBIQUITIN_1"/>
    <property type="match status" value="1"/>
</dbReference>
<dbReference type="eggNOG" id="KOG0003">
    <property type="taxonomic scope" value="Eukaryota"/>
</dbReference>
<dbReference type="PANTHER" id="PTHR10666">
    <property type="entry name" value="UBIQUITIN"/>
    <property type="match status" value="1"/>
</dbReference>
<dbReference type="SMART" id="SM00213">
    <property type="entry name" value="UBQ"/>
    <property type="match status" value="1"/>
</dbReference>
<dbReference type="AlphaFoldDB" id="I0YTN6"/>
<dbReference type="KEGG" id="csl:COCSUDRAFT_42813"/>
<dbReference type="InterPro" id="IPR029071">
    <property type="entry name" value="Ubiquitin-like_domsf"/>
</dbReference>
<reference evidence="3 4" key="1">
    <citation type="journal article" date="2012" name="Genome Biol.">
        <title>The genome of the polar eukaryotic microalga coccomyxa subellipsoidea reveals traits of cold adaptation.</title>
        <authorList>
            <person name="Blanc G."/>
            <person name="Agarkova I."/>
            <person name="Grimwood J."/>
            <person name="Kuo A."/>
            <person name="Brueggeman A."/>
            <person name="Dunigan D."/>
            <person name="Gurnon J."/>
            <person name="Ladunga I."/>
            <person name="Lindquist E."/>
            <person name="Lucas S."/>
            <person name="Pangilinan J."/>
            <person name="Proschold T."/>
            <person name="Salamov A."/>
            <person name="Schmutz J."/>
            <person name="Weeks D."/>
            <person name="Yamada T."/>
            <person name="Claverie J.M."/>
            <person name="Grigoriev I."/>
            <person name="Van Etten J."/>
            <person name="Lomsadze A."/>
            <person name="Borodovsky M."/>
        </authorList>
    </citation>
    <scope>NUCLEOTIDE SEQUENCE [LARGE SCALE GENOMIC DNA]</scope>
    <source>
        <strain evidence="3 4">C-169</strain>
    </source>
</reference>
<dbReference type="RefSeq" id="XP_005646299.1">
    <property type="nucleotide sequence ID" value="XM_005646242.1"/>
</dbReference>
<dbReference type="Proteomes" id="UP000007264">
    <property type="component" value="Unassembled WGS sequence"/>
</dbReference>
<dbReference type="Gene3D" id="3.10.20.90">
    <property type="entry name" value="Phosphatidylinositol 3-kinase Catalytic Subunit, Chain A, domain 1"/>
    <property type="match status" value="1"/>
</dbReference>
<evidence type="ECO:0000259" key="2">
    <source>
        <dbReference type="PROSITE" id="PS50053"/>
    </source>
</evidence>
<proteinExistence type="predicted"/>
<keyword evidence="1" id="KW-1017">Isopeptide bond</keyword>
<evidence type="ECO:0000313" key="4">
    <source>
        <dbReference type="Proteomes" id="UP000007264"/>
    </source>
</evidence>
<dbReference type="InterPro" id="IPR027443">
    <property type="entry name" value="IPNS-like_sf"/>
</dbReference>
<keyword evidence="4" id="KW-1185">Reference proteome</keyword>
<dbReference type="PRINTS" id="PR00348">
    <property type="entry name" value="UBIQUITIN"/>
</dbReference>
<dbReference type="InterPro" id="IPR019956">
    <property type="entry name" value="Ubiquitin_dom"/>
</dbReference>
<dbReference type="Gene3D" id="2.60.120.330">
    <property type="entry name" value="B-lactam Antibiotic, Isopenicillin N Synthase, Chain"/>
    <property type="match status" value="1"/>
</dbReference>
<gene>
    <name evidence="3" type="ORF">COCSUDRAFT_42813</name>
</gene>
<dbReference type="InterPro" id="IPR000626">
    <property type="entry name" value="Ubiquitin-like_dom"/>
</dbReference>
<dbReference type="InterPro" id="IPR050158">
    <property type="entry name" value="Ubiquitin_ubiquitin-like"/>
</dbReference>
<organism evidence="3 4">
    <name type="scientific">Coccomyxa subellipsoidea (strain C-169)</name>
    <name type="common">Green microalga</name>
    <dbReference type="NCBI Taxonomy" id="574566"/>
    <lineage>
        <taxon>Eukaryota</taxon>
        <taxon>Viridiplantae</taxon>
        <taxon>Chlorophyta</taxon>
        <taxon>core chlorophytes</taxon>
        <taxon>Trebouxiophyceae</taxon>
        <taxon>Trebouxiophyceae incertae sedis</taxon>
        <taxon>Coccomyxaceae</taxon>
        <taxon>Coccomyxa</taxon>
        <taxon>Coccomyxa subellipsoidea</taxon>
    </lineage>
</organism>
<evidence type="ECO:0000313" key="3">
    <source>
        <dbReference type="EMBL" id="EIE21755.1"/>
    </source>
</evidence>
<dbReference type="OrthoDB" id="548384at2759"/>